<keyword evidence="2" id="KW-1185">Reference proteome</keyword>
<gene>
    <name evidence="1" type="ORF">PtA15_15A25</name>
</gene>
<reference evidence="1" key="1">
    <citation type="submission" date="2022-10" db="EMBL/GenBank/DDBJ databases">
        <title>Puccinia triticina Genome sequencing and assembly.</title>
        <authorList>
            <person name="Li C."/>
        </authorList>
    </citation>
    <scope>NUCLEOTIDE SEQUENCE</scope>
    <source>
        <strain evidence="1">Pt15</strain>
    </source>
</reference>
<evidence type="ECO:0000313" key="1">
    <source>
        <dbReference type="EMBL" id="WAQ91636.1"/>
    </source>
</evidence>
<dbReference type="Proteomes" id="UP001164743">
    <property type="component" value="Chromosome 15A"/>
</dbReference>
<accession>A0ABY7D2K1</accession>
<dbReference type="EMBL" id="CP110435">
    <property type="protein sequence ID" value="WAQ91636.1"/>
    <property type="molecule type" value="Genomic_DNA"/>
</dbReference>
<dbReference type="RefSeq" id="XP_053027191.1">
    <property type="nucleotide sequence ID" value="XM_053163448.1"/>
</dbReference>
<proteinExistence type="predicted"/>
<protein>
    <submittedName>
        <fullName evidence="1">Uncharacterized protein</fullName>
    </submittedName>
</protein>
<name>A0ABY7D2K1_9BASI</name>
<dbReference type="GeneID" id="77804332"/>
<evidence type="ECO:0000313" key="2">
    <source>
        <dbReference type="Proteomes" id="UP001164743"/>
    </source>
</evidence>
<organism evidence="1 2">
    <name type="scientific">Puccinia triticina</name>
    <dbReference type="NCBI Taxonomy" id="208348"/>
    <lineage>
        <taxon>Eukaryota</taxon>
        <taxon>Fungi</taxon>
        <taxon>Dikarya</taxon>
        <taxon>Basidiomycota</taxon>
        <taxon>Pucciniomycotina</taxon>
        <taxon>Pucciniomycetes</taxon>
        <taxon>Pucciniales</taxon>
        <taxon>Pucciniaceae</taxon>
        <taxon>Puccinia</taxon>
    </lineage>
</organism>
<sequence>MAEEACAGWGLGAADASDPVFLLIVADHSRDLAEDLAKEFAGHAKELHQFWMLGLDLLEQVFLLQNIFKQQRGG</sequence>